<feature type="region of interest" description="Disordered" evidence="2">
    <location>
        <begin position="1"/>
        <end position="21"/>
    </location>
</feature>
<feature type="compositionally biased region" description="Polar residues" evidence="2">
    <location>
        <begin position="1"/>
        <end position="18"/>
    </location>
</feature>
<gene>
    <name evidence="3" type="ORF">Tci_022688</name>
</gene>
<evidence type="ECO:0000313" key="3">
    <source>
        <dbReference type="EMBL" id="GEU50710.1"/>
    </source>
</evidence>
<sequence length="482" mass="55322">MNQNLYNSNSSGFDQSQPPKFPVIHQPPQEMSIQEMEDLKQQYLDEMKRLINLEYRNEIKIEELKGNFNSMSIEINKKEKLQQLEQVANLSSYPSKRFNSFCYDDDDDEDYTAVITHDFLITDSLIIENEHLDTILETESDEFIKSSVENLVPIPSESEDFFDIESECDMPDCDDSQTTNFSTFSNPLFNDSTSSDDEPSHEEVINKMSFKTYSNPLFDLDEEIIFSDFNPIHNEDLDSTLKNDRFDTKSYLLESLLNRDTLMASSPKFDSLLEDFSDELAHTDLIPPGINEAFYDDHIKEISSGSTTTHSDSSLYDSFIFDLSINPFPPADRSDFYEFVDELTHIISPPKYDCVCFKIKPNSGDFTMDVVEDISPTREPRVHNALPTPLTLQLNLEFKLSSESLFTYVVWIFLHFLLHSVAPQYILSLGNGDTIFDPGICSYHISSFLPDVSHRTGTFTKFKVLNKSLMETLISTCSPMDQ</sequence>
<evidence type="ECO:0000256" key="1">
    <source>
        <dbReference type="SAM" id="Coils"/>
    </source>
</evidence>
<dbReference type="AlphaFoldDB" id="A0A6L2KPP7"/>
<evidence type="ECO:0008006" key="4">
    <source>
        <dbReference type="Google" id="ProtNLM"/>
    </source>
</evidence>
<dbReference type="EMBL" id="BKCJ010002755">
    <property type="protein sequence ID" value="GEU50710.1"/>
    <property type="molecule type" value="Genomic_DNA"/>
</dbReference>
<evidence type="ECO:0000256" key="2">
    <source>
        <dbReference type="SAM" id="MobiDB-lite"/>
    </source>
</evidence>
<reference evidence="3" key="1">
    <citation type="journal article" date="2019" name="Sci. Rep.">
        <title>Draft genome of Tanacetum cinerariifolium, the natural source of mosquito coil.</title>
        <authorList>
            <person name="Yamashiro T."/>
            <person name="Shiraishi A."/>
            <person name="Satake H."/>
            <person name="Nakayama K."/>
        </authorList>
    </citation>
    <scope>NUCLEOTIDE SEQUENCE</scope>
</reference>
<name>A0A6L2KPP7_TANCI</name>
<organism evidence="3">
    <name type="scientific">Tanacetum cinerariifolium</name>
    <name type="common">Dalmatian daisy</name>
    <name type="synonym">Chrysanthemum cinerariifolium</name>
    <dbReference type="NCBI Taxonomy" id="118510"/>
    <lineage>
        <taxon>Eukaryota</taxon>
        <taxon>Viridiplantae</taxon>
        <taxon>Streptophyta</taxon>
        <taxon>Embryophyta</taxon>
        <taxon>Tracheophyta</taxon>
        <taxon>Spermatophyta</taxon>
        <taxon>Magnoliopsida</taxon>
        <taxon>eudicotyledons</taxon>
        <taxon>Gunneridae</taxon>
        <taxon>Pentapetalae</taxon>
        <taxon>asterids</taxon>
        <taxon>campanulids</taxon>
        <taxon>Asterales</taxon>
        <taxon>Asteraceae</taxon>
        <taxon>Asteroideae</taxon>
        <taxon>Anthemideae</taxon>
        <taxon>Anthemidinae</taxon>
        <taxon>Tanacetum</taxon>
    </lineage>
</organism>
<proteinExistence type="predicted"/>
<comment type="caution">
    <text evidence="3">The sequence shown here is derived from an EMBL/GenBank/DDBJ whole genome shotgun (WGS) entry which is preliminary data.</text>
</comment>
<feature type="coiled-coil region" evidence="1">
    <location>
        <begin position="33"/>
        <end position="81"/>
    </location>
</feature>
<protein>
    <recommendedName>
        <fullName evidence="4">Reverse transcriptase domain-containing protein</fullName>
    </recommendedName>
</protein>
<keyword evidence="1" id="KW-0175">Coiled coil</keyword>
<accession>A0A6L2KPP7</accession>